<dbReference type="Proteomes" id="UP001065174">
    <property type="component" value="Chromosome"/>
</dbReference>
<proteinExistence type="predicted"/>
<evidence type="ECO:0000313" key="4">
    <source>
        <dbReference type="Proteomes" id="UP001065174"/>
    </source>
</evidence>
<organism evidence="3 4">
    <name type="scientific">Reichenbachiella agarivorans</name>
    <dbReference type="NCBI Taxonomy" id="2979464"/>
    <lineage>
        <taxon>Bacteria</taxon>
        <taxon>Pseudomonadati</taxon>
        <taxon>Bacteroidota</taxon>
        <taxon>Cytophagia</taxon>
        <taxon>Cytophagales</taxon>
        <taxon>Reichenbachiellaceae</taxon>
        <taxon>Reichenbachiella</taxon>
    </lineage>
</organism>
<keyword evidence="1" id="KW-0677">Repeat</keyword>
<name>A0ABY6CNZ8_9BACT</name>
<feature type="domain" description="SIS" evidence="2">
    <location>
        <begin position="215"/>
        <end position="365"/>
    </location>
</feature>
<dbReference type="Pfam" id="PF01380">
    <property type="entry name" value="SIS"/>
    <property type="match status" value="1"/>
</dbReference>
<gene>
    <name evidence="3" type="ORF">N6H18_18060</name>
</gene>
<dbReference type="PANTHER" id="PTHR10937">
    <property type="entry name" value="GLUCOSAMINE--FRUCTOSE-6-PHOSPHATE AMINOTRANSFERASE, ISOMERIZING"/>
    <property type="match status" value="1"/>
</dbReference>
<evidence type="ECO:0000313" key="3">
    <source>
        <dbReference type="EMBL" id="UXP32246.1"/>
    </source>
</evidence>
<dbReference type="EMBL" id="CP106679">
    <property type="protein sequence ID" value="UXP32246.1"/>
    <property type="molecule type" value="Genomic_DNA"/>
</dbReference>
<dbReference type="CDD" id="cd05008">
    <property type="entry name" value="SIS_GlmS_GlmD_1"/>
    <property type="match status" value="1"/>
</dbReference>
<dbReference type="RefSeq" id="WP_262309682.1">
    <property type="nucleotide sequence ID" value="NZ_CP106679.1"/>
</dbReference>
<evidence type="ECO:0000259" key="2">
    <source>
        <dbReference type="PROSITE" id="PS51464"/>
    </source>
</evidence>
<dbReference type="SUPFAM" id="SSF53697">
    <property type="entry name" value="SIS domain"/>
    <property type="match status" value="1"/>
</dbReference>
<accession>A0ABY6CNZ8</accession>
<dbReference type="Gene3D" id="3.40.50.10490">
    <property type="entry name" value="Glucose-6-phosphate isomerase like protein, domain 1"/>
    <property type="match status" value="2"/>
</dbReference>
<dbReference type="InterPro" id="IPR046348">
    <property type="entry name" value="SIS_dom_sf"/>
</dbReference>
<dbReference type="InterPro" id="IPR035466">
    <property type="entry name" value="GlmS/AgaS_SIS"/>
</dbReference>
<dbReference type="InterPro" id="IPR001347">
    <property type="entry name" value="SIS_dom"/>
</dbReference>
<feature type="domain" description="SIS" evidence="2">
    <location>
        <begin position="44"/>
        <end position="204"/>
    </location>
</feature>
<protein>
    <submittedName>
        <fullName evidence="3">SIS domain-containing protein</fullName>
    </submittedName>
</protein>
<dbReference type="PANTHER" id="PTHR10937:SF4">
    <property type="entry name" value="GLUCOSAMINE-6-PHOSPHATE DEAMINASE"/>
    <property type="match status" value="1"/>
</dbReference>
<reference evidence="3" key="1">
    <citation type="submission" date="2022-09" db="EMBL/GenBank/DDBJ databases">
        <title>Comparative genomics and taxonomic characterization of three novel marine species of genus Reichenbachiella exhibiting antioxidant and polysaccharide degradation activities.</title>
        <authorList>
            <person name="Muhammad N."/>
            <person name="Lee Y.-J."/>
            <person name="Ko J."/>
            <person name="Kim S.-G."/>
        </authorList>
    </citation>
    <scope>NUCLEOTIDE SEQUENCE</scope>
    <source>
        <strain evidence="3">BKB1-1</strain>
    </source>
</reference>
<dbReference type="PROSITE" id="PS51464">
    <property type="entry name" value="SIS"/>
    <property type="match status" value="2"/>
</dbReference>
<evidence type="ECO:0000256" key="1">
    <source>
        <dbReference type="ARBA" id="ARBA00022737"/>
    </source>
</evidence>
<keyword evidence="4" id="KW-1185">Reference proteome</keyword>
<sequence>MHFLNIDIKTLESLGGIHTAREIAQQPAVWRKIWSIIQEQKDELSEFLSKADFHKIILTGAGTSAYIGESLTGTFFRHQKGCTTAIPTTNLVSHPYDYFSSEESLLMISFARSGNSPESKAAVELADKISKKCYHLIITCNPVGELATYHTKGDKYILKLPEETNDKSLAMTSSYTGMLLAGLLVGRLNEIEALKSQVEQASKYAERILESYLDTIKEISSLPFKRAVFLGSGPLLGTATESQLKLQELTDGAIICKEESFLGFRHGPKAVVDEDTLIVYLLSNNKYVCQYELDLIFAMEKGKKALSQVVIAEHFDFDLDVNFSIQYTDNGNSLDEDFLSLPSILPGQLLGFFKSLDQGLQPDEPSSSGAISRVVQGVNIYILPQPTQNR</sequence>